<feature type="transmembrane region" description="Helical" evidence="4">
    <location>
        <begin position="47"/>
        <end position="66"/>
    </location>
</feature>
<feature type="transmembrane region" description="Helical" evidence="4">
    <location>
        <begin position="78"/>
        <end position="99"/>
    </location>
</feature>
<dbReference type="InterPro" id="IPR023393">
    <property type="entry name" value="START-like_dom_sf"/>
</dbReference>
<protein>
    <submittedName>
        <fullName evidence="6">Steroidogenic acute regulatory protein mitochondrial</fullName>
    </submittedName>
</protein>
<evidence type="ECO:0000256" key="2">
    <source>
        <dbReference type="ARBA" id="ARBA00022692"/>
    </source>
</evidence>
<dbReference type="InterPro" id="IPR051869">
    <property type="entry name" value="STARD3"/>
</dbReference>
<comment type="caution">
    <text evidence="6">The sequence shown here is derived from an EMBL/GenBank/DDBJ whole genome shotgun (WGS) entry which is preliminary data.</text>
</comment>
<dbReference type="GO" id="GO:0031902">
    <property type="term" value="C:late endosome membrane"/>
    <property type="evidence" value="ECO:0007669"/>
    <property type="project" value="TreeGrafter"/>
</dbReference>
<dbReference type="GO" id="GO:0008289">
    <property type="term" value="F:lipid binding"/>
    <property type="evidence" value="ECO:0007669"/>
    <property type="project" value="InterPro"/>
</dbReference>
<feature type="transmembrane region" description="Helical" evidence="4">
    <location>
        <begin position="21"/>
        <end position="41"/>
    </location>
</feature>
<dbReference type="Gene3D" id="3.30.530.20">
    <property type="match status" value="1"/>
</dbReference>
<dbReference type="Pfam" id="PF10457">
    <property type="entry name" value="MENTAL"/>
    <property type="match status" value="1"/>
</dbReference>
<dbReference type="Proteomes" id="UP000728185">
    <property type="component" value="Unassembled WGS sequence"/>
</dbReference>
<dbReference type="PANTHER" id="PTHR46121:SF4">
    <property type="entry name" value="STEROIDOGENIC ACUTE REGULATORY PROTEIN-LIKE"/>
    <property type="match status" value="1"/>
</dbReference>
<proteinExistence type="predicted"/>
<dbReference type="PANTHER" id="PTHR46121">
    <property type="entry name" value="STEROIDOGENIC ACUTE REGULATORY PROTEIN-LIKE"/>
    <property type="match status" value="1"/>
</dbReference>
<dbReference type="PRINTS" id="PR00978">
    <property type="entry name" value="STARPROTEIN"/>
</dbReference>
<name>A0A8E0S1U7_9TREM</name>
<reference evidence="6" key="1">
    <citation type="submission" date="2019-05" db="EMBL/GenBank/DDBJ databases">
        <title>Annotation for the trematode Fasciolopsis buski.</title>
        <authorList>
            <person name="Choi Y.-J."/>
        </authorList>
    </citation>
    <scope>NUCLEOTIDE SEQUENCE</scope>
    <source>
        <strain evidence="6">HT</strain>
        <tissue evidence="6">Whole worm</tissue>
    </source>
</reference>
<dbReference type="AlphaFoldDB" id="A0A8E0S1U7"/>
<dbReference type="InterPro" id="IPR002913">
    <property type="entry name" value="START_lipid-bd_dom"/>
</dbReference>
<keyword evidence="4" id="KW-1133">Transmembrane helix</keyword>
<keyword evidence="7" id="KW-1185">Reference proteome</keyword>
<evidence type="ECO:0000313" key="6">
    <source>
        <dbReference type="EMBL" id="KAA0193950.1"/>
    </source>
</evidence>
<gene>
    <name evidence="6" type="ORF">FBUS_01267</name>
</gene>
<dbReference type="GO" id="GO:0005765">
    <property type="term" value="C:lysosomal membrane"/>
    <property type="evidence" value="ECO:0007669"/>
    <property type="project" value="TreeGrafter"/>
</dbReference>
<dbReference type="GO" id="GO:0140284">
    <property type="term" value="C:endoplasmic reticulum-endosome membrane contact site"/>
    <property type="evidence" value="ECO:0007669"/>
    <property type="project" value="TreeGrafter"/>
</dbReference>
<organism evidence="6 7">
    <name type="scientific">Fasciolopsis buskii</name>
    <dbReference type="NCBI Taxonomy" id="27845"/>
    <lineage>
        <taxon>Eukaryota</taxon>
        <taxon>Metazoa</taxon>
        <taxon>Spiralia</taxon>
        <taxon>Lophotrochozoa</taxon>
        <taxon>Platyhelminthes</taxon>
        <taxon>Trematoda</taxon>
        <taxon>Digenea</taxon>
        <taxon>Plagiorchiida</taxon>
        <taxon>Echinostomata</taxon>
        <taxon>Echinostomatoidea</taxon>
        <taxon>Fasciolidae</taxon>
        <taxon>Fasciolopsis</taxon>
    </lineage>
</organism>
<keyword evidence="3 4" id="KW-0472">Membrane</keyword>
<dbReference type="OrthoDB" id="74575at2759"/>
<dbReference type="SMART" id="SM00234">
    <property type="entry name" value="START"/>
    <property type="match status" value="1"/>
</dbReference>
<evidence type="ECO:0000313" key="7">
    <source>
        <dbReference type="Proteomes" id="UP000728185"/>
    </source>
</evidence>
<dbReference type="EMBL" id="LUCM01004698">
    <property type="protein sequence ID" value="KAA0193950.1"/>
    <property type="molecule type" value="Genomic_DNA"/>
</dbReference>
<accession>A0A8E0S1U7</accession>
<sequence length="437" mass="48696">MDVRETLSVTHHGAARSNRSLSVQVLAFLRFTVVEIVYGLFLVRTPWFSGGMTGLTCCILLTKCFLFNFHRQGMTITGLVYTVLITPLILTWVETTFLICRVIPQEKAALHVASCLRLDDVAEVRSLLGGPLSGRRGLSRYSPSAGYFTPQGSLFGEDVARLNVPVKGTREAAVDISALLNRASLLCSELWYLYGLEVWGPDSLSGCDLAVQSSSIRDYGPKVFRTEALLDAPAHKVYHDLVYNVRESSSWNRTVDFIETIQSLPSENIDIIYNVIREALGGAICRRDMVLLRTWGEKDDLFYVGSTSVDHPKCPPAENCVRAQQLINAWVIEPIRGDSTRSKVVWIMCNDLKLFMPQRFIERALNIEIPKVLRSLQERAIYLRNTPDPPHPLESQFAVGTVRISTSTAPSSGLYAASAEPISLAQWDEETKVLPSV</sequence>
<dbReference type="PROSITE" id="PS50848">
    <property type="entry name" value="START"/>
    <property type="match status" value="1"/>
</dbReference>
<dbReference type="Pfam" id="PF01852">
    <property type="entry name" value="START"/>
    <property type="match status" value="1"/>
</dbReference>
<feature type="domain" description="START" evidence="5">
    <location>
        <begin position="188"/>
        <end position="385"/>
    </location>
</feature>
<evidence type="ECO:0000256" key="1">
    <source>
        <dbReference type="ARBA" id="ARBA00004141"/>
    </source>
</evidence>
<dbReference type="InterPro" id="IPR019498">
    <property type="entry name" value="MENTAL"/>
</dbReference>
<evidence type="ECO:0000256" key="4">
    <source>
        <dbReference type="SAM" id="Phobius"/>
    </source>
</evidence>
<dbReference type="InterPro" id="IPR000799">
    <property type="entry name" value="StAR-like"/>
</dbReference>
<evidence type="ECO:0000259" key="5">
    <source>
        <dbReference type="PROSITE" id="PS50848"/>
    </source>
</evidence>
<dbReference type="GO" id="GO:0005789">
    <property type="term" value="C:endoplasmic reticulum membrane"/>
    <property type="evidence" value="ECO:0007669"/>
    <property type="project" value="TreeGrafter"/>
</dbReference>
<comment type="subcellular location">
    <subcellularLocation>
        <location evidence="1">Membrane</location>
        <topology evidence="1">Multi-pass membrane protein</topology>
    </subcellularLocation>
</comment>
<evidence type="ECO:0000256" key="3">
    <source>
        <dbReference type="ARBA" id="ARBA00023136"/>
    </source>
</evidence>
<keyword evidence="2 4" id="KW-0812">Transmembrane</keyword>
<dbReference type="GO" id="GO:0099044">
    <property type="term" value="P:vesicle tethering to endoplasmic reticulum"/>
    <property type="evidence" value="ECO:0007669"/>
    <property type="project" value="TreeGrafter"/>
</dbReference>
<dbReference type="SUPFAM" id="SSF55961">
    <property type="entry name" value="Bet v1-like"/>
    <property type="match status" value="1"/>
</dbReference>